<dbReference type="KEGG" id="vap:Vapar_6175"/>
<dbReference type="STRING" id="543728.Vapar_6175"/>
<dbReference type="EMBL" id="CP001636">
    <property type="protein sequence ID" value="ACS22738.1"/>
    <property type="molecule type" value="Genomic_DNA"/>
</dbReference>
<evidence type="ECO:0000259" key="1">
    <source>
        <dbReference type="PROSITE" id="PS51725"/>
    </source>
</evidence>
<dbReference type="OrthoDB" id="9812192at2"/>
<dbReference type="InterPro" id="IPR011008">
    <property type="entry name" value="Dimeric_a/b-barrel"/>
</dbReference>
<dbReference type="PANTHER" id="PTHR33336">
    <property type="entry name" value="QUINOL MONOOXYGENASE YGIN-RELATED"/>
    <property type="match status" value="1"/>
</dbReference>
<reference evidence="2" key="1">
    <citation type="submission" date="2009-06" db="EMBL/GenBank/DDBJ databases">
        <title>Complete sequence of chromosome 2 of Variovorax paradoxus S110.</title>
        <authorList>
            <consortium name="US DOE Joint Genome Institute"/>
            <person name="Lucas S."/>
            <person name="Copeland A."/>
            <person name="Lapidus A."/>
            <person name="Glavina del Rio T."/>
            <person name="Tice H."/>
            <person name="Bruce D."/>
            <person name="Goodwin L."/>
            <person name="Pitluck S."/>
            <person name="Chertkov O."/>
            <person name="Brettin T."/>
            <person name="Detter J.C."/>
            <person name="Han C."/>
            <person name="Larimer F."/>
            <person name="Land M."/>
            <person name="Hauser L."/>
            <person name="Kyrpides N."/>
            <person name="Ovchinnikova G."/>
            <person name="Orwin P."/>
            <person name="Leadbetter J.R."/>
            <person name="Spain J.C."/>
            <person name="Han J.I."/>
        </authorList>
    </citation>
    <scope>NUCLEOTIDE SEQUENCE</scope>
    <source>
        <strain evidence="2">S110</strain>
    </source>
</reference>
<dbReference type="InterPro" id="IPR050744">
    <property type="entry name" value="AI-2_Isomerase_LsrG"/>
</dbReference>
<dbReference type="PANTHER" id="PTHR33336:SF3">
    <property type="entry name" value="ABM DOMAIN-CONTAINING PROTEIN"/>
    <property type="match status" value="1"/>
</dbReference>
<proteinExistence type="predicted"/>
<evidence type="ECO:0000313" key="2">
    <source>
        <dbReference type="EMBL" id="ACS22738.1"/>
    </source>
</evidence>
<keyword evidence="2" id="KW-0560">Oxidoreductase</keyword>
<feature type="domain" description="ABM" evidence="1">
    <location>
        <begin position="3"/>
        <end position="91"/>
    </location>
</feature>
<dbReference type="PROSITE" id="PS51725">
    <property type="entry name" value="ABM"/>
    <property type="match status" value="1"/>
</dbReference>
<gene>
    <name evidence="2" type="ordered locus">Vapar_6175</name>
</gene>
<dbReference type="AlphaFoldDB" id="C5D1G8"/>
<sequence>MAIIVAVKYRLQPGKRDELLTFVSENVINTRCEPGNLEYTHYPSLEDEQEMFVFEMWEDMKNLDEHIRMPHYVAFADRRMPMLESWEARIYEARLLREVKKAPLSD</sequence>
<accession>C5D1G8</accession>
<dbReference type="InterPro" id="IPR007138">
    <property type="entry name" value="ABM_dom"/>
</dbReference>
<dbReference type="SUPFAM" id="SSF54909">
    <property type="entry name" value="Dimeric alpha+beta barrel"/>
    <property type="match status" value="1"/>
</dbReference>
<organism evidence="2">
    <name type="scientific">Variovorax paradoxus (strain S110)</name>
    <dbReference type="NCBI Taxonomy" id="543728"/>
    <lineage>
        <taxon>Bacteria</taxon>
        <taxon>Pseudomonadati</taxon>
        <taxon>Pseudomonadota</taxon>
        <taxon>Betaproteobacteria</taxon>
        <taxon>Burkholderiales</taxon>
        <taxon>Comamonadaceae</taxon>
        <taxon>Variovorax</taxon>
    </lineage>
</organism>
<keyword evidence="2" id="KW-0503">Monooxygenase</keyword>
<name>C5D1G8_VARPS</name>
<dbReference type="Pfam" id="PF03992">
    <property type="entry name" value="ABM"/>
    <property type="match status" value="1"/>
</dbReference>
<protein>
    <submittedName>
        <fullName evidence="2">Antibiotic biosynthesis monooxygenase</fullName>
    </submittedName>
</protein>
<dbReference type="GO" id="GO:0004497">
    <property type="term" value="F:monooxygenase activity"/>
    <property type="evidence" value="ECO:0007669"/>
    <property type="project" value="UniProtKB-KW"/>
</dbReference>
<dbReference type="HOGENOM" id="CLU_131496_6_2_4"/>
<dbReference type="Gene3D" id="3.30.70.100">
    <property type="match status" value="1"/>
</dbReference>